<evidence type="ECO:0000256" key="2">
    <source>
        <dbReference type="SAM" id="Phobius"/>
    </source>
</evidence>
<reference evidence="4" key="1">
    <citation type="journal article" date="2020" name="Cell">
        <title>Large-Scale Comparative Analyses of Tick Genomes Elucidate Their Genetic Diversity and Vector Capacities.</title>
        <authorList>
            <consortium name="Tick Genome and Microbiome Consortium (TIGMIC)"/>
            <person name="Jia N."/>
            <person name="Wang J."/>
            <person name="Shi W."/>
            <person name="Du L."/>
            <person name="Sun Y."/>
            <person name="Zhan W."/>
            <person name="Jiang J.F."/>
            <person name="Wang Q."/>
            <person name="Zhang B."/>
            <person name="Ji P."/>
            <person name="Bell-Sakyi L."/>
            <person name="Cui X.M."/>
            <person name="Yuan T.T."/>
            <person name="Jiang B.G."/>
            <person name="Yang W.F."/>
            <person name="Lam T.T."/>
            <person name="Chang Q.C."/>
            <person name="Ding S.J."/>
            <person name="Wang X.J."/>
            <person name="Zhu J.G."/>
            <person name="Ruan X.D."/>
            <person name="Zhao L."/>
            <person name="Wei J.T."/>
            <person name="Ye R.Z."/>
            <person name="Que T.C."/>
            <person name="Du C.H."/>
            <person name="Zhou Y.H."/>
            <person name="Cheng J.X."/>
            <person name="Dai P.F."/>
            <person name="Guo W.B."/>
            <person name="Han X.H."/>
            <person name="Huang E.J."/>
            <person name="Li L.F."/>
            <person name="Wei W."/>
            <person name="Gao Y.C."/>
            <person name="Liu J.Z."/>
            <person name="Shao H.Z."/>
            <person name="Wang X."/>
            <person name="Wang C.C."/>
            <person name="Yang T.C."/>
            <person name="Huo Q.B."/>
            <person name="Li W."/>
            <person name="Chen H.Y."/>
            <person name="Chen S.E."/>
            <person name="Zhou L.G."/>
            <person name="Ni X.B."/>
            <person name="Tian J.H."/>
            <person name="Sheng Y."/>
            <person name="Liu T."/>
            <person name="Pan Y.S."/>
            <person name="Xia L.Y."/>
            <person name="Li J."/>
            <person name="Zhao F."/>
            <person name="Cao W.C."/>
        </authorList>
    </citation>
    <scope>NUCLEOTIDE SEQUENCE</scope>
    <source>
        <strain evidence="4">Rsan-2018</strain>
    </source>
</reference>
<keyword evidence="2" id="KW-1133">Transmembrane helix</keyword>
<feature type="transmembrane region" description="Helical" evidence="2">
    <location>
        <begin position="6"/>
        <end position="29"/>
    </location>
</feature>
<keyword evidence="2" id="KW-0812">Transmembrane</keyword>
<reference evidence="4" key="2">
    <citation type="submission" date="2021-09" db="EMBL/GenBank/DDBJ databases">
        <authorList>
            <person name="Jia N."/>
            <person name="Wang J."/>
            <person name="Shi W."/>
            <person name="Du L."/>
            <person name="Sun Y."/>
            <person name="Zhan W."/>
            <person name="Jiang J."/>
            <person name="Wang Q."/>
            <person name="Zhang B."/>
            <person name="Ji P."/>
            <person name="Sakyi L.B."/>
            <person name="Cui X."/>
            <person name="Yuan T."/>
            <person name="Jiang B."/>
            <person name="Yang W."/>
            <person name="Lam T.T.-Y."/>
            <person name="Chang Q."/>
            <person name="Ding S."/>
            <person name="Wang X."/>
            <person name="Zhu J."/>
            <person name="Ruan X."/>
            <person name="Zhao L."/>
            <person name="Wei J."/>
            <person name="Que T."/>
            <person name="Du C."/>
            <person name="Cheng J."/>
            <person name="Dai P."/>
            <person name="Han X."/>
            <person name="Huang E."/>
            <person name="Gao Y."/>
            <person name="Liu J."/>
            <person name="Shao H."/>
            <person name="Ye R."/>
            <person name="Li L."/>
            <person name="Wei W."/>
            <person name="Wang X."/>
            <person name="Wang C."/>
            <person name="Huo Q."/>
            <person name="Li W."/>
            <person name="Guo W."/>
            <person name="Chen H."/>
            <person name="Chen S."/>
            <person name="Zhou L."/>
            <person name="Zhou L."/>
            <person name="Ni X."/>
            <person name="Tian J."/>
            <person name="Zhou Y."/>
            <person name="Sheng Y."/>
            <person name="Liu T."/>
            <person name="Pan Y."/>
            <person name="Xia L."/>
            <person name="Li J."/>
            <person name="Zhao F."/>
            <person name="Cao W."/>
        </authorList>
    </citation>
    <scope>NUCLEOTIDE SEQUENCE</scope>
    <source>
        <strain evidence="4">Rsan-2018</strain>
        <tissue evidence="4">Larvae</tissue>
    </source>
</reference>
<dbReference type="PANTHER" id="PTHR45237:SF2">
    <property type="entry name" value="POSSIBLE PARA-NITROBENZYL ESTERASE"/>
    <property type="match status" value="1"/>
</dbReference>
<organism evidence="4 5">
    <name type="scientific">Rhipicephalus sanguineus</name>
    <name type="common">Brown dog tick</name>
    <name type="synonym">Ixodes sanguineus</name>
    <dbReference type="NCBI Taxonomy" id="34632"/>
    <lineage>
        <taxon>Eukaryota</taxon>
        <taxon>Metazoa</taxon>
        <taxon>Ecdysozoa</taxon>
        <taxon>Arthropoda</taxon>
        <taxon>Chelicerata</taxon>
        <taxon>Arachnida</taxon>
        <taxon>Acari</taxon>
        <taxon>Parasitiformes</taxon>
        <taxon>Ixodida</taxon>
        <taxon>Ixodoidea</taxon>
        <taxon>Ixodidae</taxon>
        <taxon>Rhipicephalinae</taxon>
        <taxon>Rhipicephalus</taxon>
        <taxon>Rhipicephalus</taxon>
    </lineage>
</organism>
<evidence type="ECO:0000259" key="3">
    <source>
        <dbReference type="Pfam" id="PF00135"/>
    </source>
</evidence>
<name>A0A9D4PTQ4_RHISA</name>
<proteinExistence type="predicted"/>
<dbReference type="EMBL" id="JABSTV010001250">
    <property type="protein sequence ID" value="KAH7955588.1"/>
    <property type="molecule type" value="Genomic_DNA"/>
</dbReference>
<evidence type="ECO:0000313" key="5">
    <source>
        <dbReference type="Proteomes" id="UP000821837"/>
    </source>
</evidence>
<dbReference type="Pfam" id="PF00135">
    <property type="entry name" value="COesterase"/>
    <property type="match status" value="1"/>
</dbReference>
<evidence type="ECO:0000256" key="1">
    <source>
        <dbReference type="ARBA" id="ARBA00023180"/>
    </source>
</evidence>
<dbReference type="SUPFAM" id="SSF53474">
    <property type="entry name" value="alpha/beta-Hydrolases"/>
    <property type="match status" value="1"/>
</dbReference>
<dbReference type="Proteomes" id="UP000821837">
    <property type="component" value="Unassembled WGS sequence"/>
</dbReference>
<dbReference type="InterPro" id="IPR029058">
    <property type="entry name" value="AB_hydrolase_fold"/>
</dbReference>
<dbReference type="InterPro" id="IPR002018">
    <property type="entry name" value="CarbesteraseB"/>
</dbReference>
<accession>A0A9D4PTQ4</accession>
<comment type="caution">
    <text evidence="4">The sequence shown here is derived from an EMBL/GenBank/DDBJ whole genome shotgun (WGS) entry which is preliminary data.</text>
</comment>
<dbReference type="Gene3D" id="3.40.50.1820">
    <property type="entry name" value="alpha/beta hydrolase"/>
    <property type="match status" value="1"/>
</dbReference>
<keyword evidence="1" id="KW-0325">Glycoprotein</keyword>
<keyword evidence="5" id="KW-1185">Reference proteome</keyword>
<evidence type="ECO:0000313" key="4">
    <source>
        <dbReference type="EMBL" id="KAH7955588.1"/>
    </source>
</evidence>
<sequence length="202" mass="22240">MPLPLGYSVGVTAALLFAGSAVVGLLMWLQADHVEVRTKSGIIVRGYRSNVASHRIYTFLGIPYAQQPVHNLRFRLPLPSIENSSVVPATLECPPCPQRGWFARINEGWEGAEECLHINVWTPCAETTTGGGCKKQPVLVFLFAEGFQTGSNMRFDGSLLAASENLVVIAPNFRIGVLGFFHKGYLLLTEHIYNCCEGYIRL</sequence>
<keyword evidence="2" id="KW-0472">Membrane</keyword>
<feature type="domain" description="Carboxylesterase type B" evidence="3">
    <location>
        <begin position="35"/>
        <end position="184"/>
    </location>
</feature>
<dbReference type="VEuPathDB" id="VectorBase:RSAN_047307"/>
<dbReference type="PANTHER" id="PTHR45237">
    <property type="entry name" value="POSSIBLE PARA-NITROBENZYL ESTERASE"/>
    <property type="match status" value="1"/>
</dbReference>
<dbReference type="AlphaFoldDB" id="A0A9D4PTQ4"/>
<protein>
    <recommendedName>
        <fullName evidence="3">Carboxylesterase type B domain-containing protein</fullName>
    </recommendedName>
</protein>
<gene>
    <name evidence="4" type="ORF">HPB52_001674</name>
</gene>